<dbReference type="EMBL" id="MU003566">
    <property type="protein sequence ID" value="KAF2462709.1"/>
    <property type="molecule type" value="Genomic_DNA"/>
</dbReference>
<name>A0ACB6Q788_9PLEO</name>
<dbReference type="Proteomes" id="UP000799755">
    <property type="component" value="Unassembled WGS sequence"/>
</dbReference>
<accession>A0ACB6Q788</accession>
<reference evidence="1" key="1">
    <citation type="journal article" date="2020" name="Stud. Mycol.">
        <title>101 Dothideomycetes genomes: a test case for predicting lifestyles and emergence of pathogens.</title>
        <authorList>
            <person name="Haridas S."/>
            <person name="Albert R."/>
            <person name="Binder M."/>
            <person name="Bloem J."/>
            <person name="Labutti K."/>
            <person name="Salamov A."/>
            <person name="Andreopoulos B."/>
            <person name="Baker S."/>
            <person name="Barry K."/>
            <person name="Bills G."/>
            <person name="Bluhm B."/>
            <person name="Cannon C."/>
            <person name="Castanera R."/>
            <person name="Culley D."/>
            <person name="Daum C."/>
            <person name="Ezra D."/>
            <person name="Gonzalez J."/>
            <person name="Henrissat B."/>
            <person name="Kuo A."/>
            <person name="Liang C."/>
            <person name="Lipzen A."/>
            <person name="Lutzoni F."/>
            <person name="Magnuson J."/>
            <person name="Mondo S."/>
            <person name="Nolan M."/>
            <person name="Ohm R."/>
            <person name="Pangilinan J."/>
            <person name="Park H.-J."/>
            <person name="Ramirez L."/>
            <person name="Alfaro M."/>
            <person name="Sun H."/>
            <person name="Tritt A."/>
            <person name="Yoshinaga Y."/>
            <person name="Zwiers L.-H."/>
            <person name="Turgeon B."/>
            <person name="Goodwin S."/>
            <person name="Spatafora J."/>
            <person name="Crous P."/>
            <person name="Grigoriev I."/>
        </authorList>
    </citation>
    <scope>NUCLEOTIDE SEQUENCE</scope>
    <source>
        <strain evidence="1">ATCC 200398</strain>
    </source>
</reference>
<evidence type="ECO:0000313" key="2">
    <source>
        <dbReference type="Proteomes" id="UP000799755"/>
    </source>
</evidence>
<proteinExistence type="predicted"/>
<protein>
    <submittedName>
        <fullName evidence="1">Uncharacterized protein</fullName>
    </submittedName>
</protein>
<sequence length="186" mass="20340">MNRRNRHKVRPGTVGFFSRKGTKTGSKATGRQRLSYIGVVAEERVVERGLFSEAARGASCIWGFGGIEHHPPPAALQARFCNIHYGTWLALSACRIWVFDGIEQHPPPALGWVVVVRGNRDSLRNSELSLRITIAYGLSVAQVLLGRDDSKIYEMISVATVEEGGGGRGGGRKRRGGFGISTGMYR</sequence>
<organism evidence="1 2">
    <name type="scientific">Lindgomyces ingoldianus</name>
    <dbReference type="NCBI Taxonomy" id="673940"/>
    <lineage>
        <taxon>Eukaryota</taxon>
        <taxon>Fungi</taxon>
        <taxon>Dikarya</taxon>
        <taxon>Ascomycota</taxon>
        <taxon>Pezizomycotina</taxon>
        <taxon>Dothideomycetes</taxon>
        <taxon>Pleosporomycetidae</taxon>
        <taxon>Pleosporales</taxon>
        <taxon>Lindgomycetaceae</taxon>
        <taxon>Lindgomyces</taxon>
    </lineage>
</organism>
<evidence type="ECO:0000313" key="1">
    <source>
        <dbReference type="EMBL" id="KAF2462709.1"/>
    </source>
</evidence>
<keyword evidence="2" id="KW-1185">Reference proteome</keyword>
<gene>
    <name evidence="1" type="ORF">BDR25DRAFT_363681</name>
</gene>
<comment type="caution">
    <text evidence="1">The sequence shown here is derived from an EMBL/GenBank/DDBJ whole genome shotgun (WGS) entry which is preliminary data.</text>
</comment>